<dbReference type="AlphaFoldDB" id="A0A0A8S076"/>
<dbReference type="GO" id="GO:0003677">
    <property type="term" value="F:DNA binding"/>
    <property type="evidence" value="ECO:0007669"/>
    <property type="project" value="UniProtKB-KW"/>
</dbReference>
<reference evidence="6 7" key="1">
    <citation type="submission" date="2016-09" db="EMBL/GenBank/DDBJ databases">
        <authorList>
            <person name="Laine KS P."/>
        </authorList>
    </citation>
    <scope>NUCLEOTIDE SEQUENCE [LARGE SCALE GENOMIC DNA]</scope>
    <source>
        <strain evidence="6">PFRJS-23</strain>
    </source>
</reference>
<dbReference type="Pfam" id="PF00072">
    <property type="entry name" value="Response_reg"/>
    <property type="match status" value="1"/>
</dbReference>
<dbReference type="SUPFAM" id="SSF52172">
    <property type="entry name" value="CheY-like"/>
    <property type="match status" value="1"/>
</dbReference>
<dbReference type="GO" id="GO:0000160">
    <property type="term" value="P:phosphorelay signal transduction system"/>
    <property type="evidence" value="ECO:0007669"/>
    <property type="project" value="InterPro"/>
</dbReference>
<dbReference type="OMA" id="RRDYPRI"/>
<dbReference type="PROSITE" id="PS50043">
    <property type="entry name" value="HTH_LUXR_2"/>
    <property type="match status" value="1"/>
</dbReference>
<sequence>MMSGPAVRVVLAEDSTLLREGLVRLLDEAGFEVAGAYGDAEQLLADVGRARPDVAMLDVRLPPDFTDEGIRAALRLRRDHPGVAILILSQYLESLYAEELFASGQGGLGYLLKERVTSLDSLTDAIRRVHAGGTALDPQVVSGLLRSKHDPLAALTAREAQSLELMAQGYSNTEIARQMHIGVGTLEKHIAAVFAKLGLADTGTEHRRVRAVLAWLRAQ</sequence>
<dbReference type="InterPro" id="IPR011006">
    <property type="entry name" value="CheY-like_superfamily"/>
</dbReference>
<evidence type="ECO:0000256" key="1">
    <source>
        <dbReference type="ARBA" id="ARBA00022553"/>
    </source>
</evidence>
<gene>
    <name evidence="6" type="ORF">PFR_JS23_29</name>
</gene>
<dbReference type="InterPro" id="IPR039420">
    <property type="entry name" value="WalR-like"/>
</dbReference>
<organism evidence="6 7">
    <name type="scientific">Propionibacterium freudenreichii</name>
    <dbReference type="NCBI Taxonomy" id="1744"/>
    <lineage>
        <taxon>Bacteria</taxon>
        <taxon>Bacillati</taxon>
        <taxon>Actinomycetota</taxon>
        <taxon>Actinomycetes</taxon>
        <taxon>Propionibacteriales</taxon>
        <taxon>Propionibacteriaceae</taxon>
        <taxon>Propionibacterium</taxon>
    </lineage>
</organism>
<dbReference type="EMBL" id="LT618793">
    <property type="protein sequence ID" value="SCQ73818.1"/>
    <property type="molecule type" value="Genomic_DNA"/>
</dbReference>
<dbReference type="SMART" id="SM00421">
    <property type="entry name" value="HTH_LUXR"/>
    <property type="match status" value="1"/>
</dbReference>
<evidence type="ECO:0000256" key="3">
    <source>
        <dbReference type="ARBA" id="ARBA00023125"/>
    </source>
</evidence>
<dbReference type="Pfam" id="PF00196">
    <property type="entry name" value="GerE"/>
    <property type="match status" value="1"/>
</dbReference>
<keyword evidence="4" id="KW-0804">Transcription</keyword>
<keyword evidence="2" id="KW-0805">Transcription regulation</keyword>
<dbReference type="PRINTS" id="PR00038">
    <property type="entry name" value="HTHLUXR"/>
</dbReference>
<dbReference type="CDD" id="cd17535">
    <property type="entry name" value="REC_NarL-like"/>
    <property type="match status" value="1"/>
</dbReference>
<evidence type="ECO:0000256" key="5">
    <source>
        <dbReference type="PROSITE-ProRule" id="PRU00169"/>
    </source>
</evidence>
<dbReference type="SUPFAM" id="SSF46894">
    <property type="entry name" value="C-terminal effector domain of the bipartite response regulators"/>
    <property type="match status" value="1"/>
</dbReference>
<dbReference type="PANTHER" id="PTHR43214">
    <property type="entry name" value="TWO-COMPONENT RESPONSE REGULATOR"/>
    <property type="match status" value="1"/>
</dbReference>
<proteinExistence type="predicted"/>
<dbReference type="SMART" id="SM00448">
    <property type="entry name" value="REC"/>
    <property type="match status" value="1"/>
</dbReference>
<evidence type="ECO:0000313" key="6">
    <source>
        <dbReference type="EMBL" id="SCQ73818.1"/>
    </source>
</evidence>
<evidence type="ECO:0000256" key="2">
    <source>
        <dbReference type="ARBA" id="ARBA00023015"/>
    </source>
</evidence>
<dbReference type="InterPro" id="IPR058245">
    <property type="entry name" value="NreC/VraR/RcsB-like_REC"/>
</dbReference>
<name>A0A0A8S076_9ACTN</name>
<dbReference type="CDD" id="cd06170">
    <property type="entry name" value="LuxR_C_like"/>
    <property type="match status" value="1"/>
</dbReference>
<dbReference type="PROSITE" id="PS50110">
    <property type="entry name" value="RESPONSE_REGULATORY"/>
    <property type="match status" value="1"/>
</dbReference>
<dbReference type="Proteomes" id="UP000250080">
    <property type="component" value="Chromosome I"/>
</dbReference>
<dbReference type="Gene3D" id="3.40.50.2300">
    <property type="match status" value="1"/>
</dbReference>
<feature type="modified residue" description="4-aspartylphosphate" evidence="5">
    <location>
        <position position="58"/>
    </location>
</feature>
<evidence type="ECO:0000256" key="4">
    <source>
        <dbReference type="ARBA" id="ARBA00023163"/>
    </source>
</evidence>
<accession>A0A0A8S076</accession>
<dbReference type="GO" id="GO:0006355">
    <property type="term" value="P:regulation of DNA-templated transcription"/>
    <property type="evidence" value="ECO:0007669"/>
    <property type="project" value="InterPro"/>
</dbReference>
<evidence type="ECO:0000313" key="7">
    <source>
        <dbReference type="Proteomes" id="UP000250080"/>
    </source>
</evidence>
<keyword evidence="3" id="KW-0238">DNA-binding</keyword>
<protein>
    <submittedName>
        <fullName evidence="6">Two-component system response regulator</fullName>
    </submittedName>
</protein>
<dbReference type="PROSITE" id="PS00622">
    <property type="entry name" value="HTH_LUXR_1"/>
    <property type="match status" value="1"/>
</dbReference>
<dbReference type="InterPro" id="IPR016032">
    <property type="entry name" value="Sig_transdc_resp-reg_C-effctor"/>
</dbReference>
<keyword evidence="1 5" id="KW-0597">Phosphoprotein</keyword>
<dbReference type="PANTHER" id="PTHR43214:SF24">
    <property type="entry name" value="TRANSCRIPTIONAL REGULATORY PROTEIN NARL-RELATED"/>
    <property type="match status" value="1"/>
</dbReference>
<dbReference type="InterPro" id="IPR001789">
    <property type="entry name" value="Sig_transdc_resp-reg_receiver"/>
</dbReference>
<dbReference type="RefSeq" id="WP_013159957.1">
    <property type="nucleotide sequence ID" value="NZ_CP053853.1"/>
</dbReference>
<dbReference type="InterPro" id="IPR000792">
    <property type="entry name" value="Tscrpt_reg_LuxR_C"/>
</dbReference>